<dbReference type="EMBL" id="FRAW01000040">
    <property type="protein sequence ID" value="SHL15620.1"/>
    <property type="molecule type" value="Genomic_DNA"/>
</dbReference>
<sequence length="139" mass="15947">MKKIDCLFERYPLFRYIPAILLLSLLFRTSSIGGEEMGWLVEPFDKIVHGLTYAFLGAFFALWFSNRRWDLRPFLCTVACIILCVISGALDEFHQSFVPGRTVSLGDVLADFVGGTFGSVLYACWKPWKRFSIFREESV</sequence>
<feature type="transmembrane region" description="Helical" evidence="1">
    <location>
        <begin position="71"/>
        <end position="90"/>
    </location>
</feature>
<dbReference type="STRING" id="28122.SAMN02745108_01740"/>
<dbReference type="Pfam" id="PF04892">
    <property type="entry name" value="VanZ"/>
    <property type="match status" value="1"/>
</dbReference>
<gene>
    <name evidence="4" type="ORF">SAMN02745108_01740</name>
    <name evidence="3" type="ORF">SAMN05720469_1406</name>
</gene>
<dbReference type="Proteomes" id="UP000190449">
    <property type="component" value="Unassembled WGS sequence"/>
</dbReference>
<dbReference type="InterPro" id="IPR006976">
    <property type="entry name" value="VanZ-like"/>
</dbReference>
<evidence type="ECO:0000313" key="3">
    <source>
        <dbReference type="EMBL" id="SHL15620.1"/>
    </source>
</evidence>
<organism evidence="3 5">
    <name type="scientific">Fibrobacter intestinalis</name>
    <dbReference type="NCBI Taxonomy" id="28122"/>
    <lineage>
        <taxon>Bacteria</taxon>
        <taxon>Pseudomonadati</taxon>
        <taxon>Fibrobacterota</taxon>
        <taxon>Fibrobacteria</taxon>
        <taxon>Fibrobacterales</taxon>
        <taxon>Fibrobacteraceae</taxon>
        <taxon>Fibrobacter</taxon>
    </lineage>
</organism>
<keyword evidence="1" id="KW-0812">Transmembrane</keyword>
<evidence type="ECO:0000313" key="6">
    <source>
        <dbReference type="Proteomes" id="UP000190449"/>
    </source>
</evidence>
<keyword evidence="5" id="KW-1185">Reference proteome</keyword>
<dbReference type="PANTHER" id="PTHR28008">
    <property type="entry name" value="DOMAIN PROTEIN, PUTATIVE (AFU_ORTHOLOGUE AFUA_3G10980)-RELATED"/>
    <property type="match status" value="1"/>
</dbReference>
<dbReference type="AlphaFoldDB" id="A0A1M6YBR0"/>
<dbReference type="NCBIfam" id="NF037970">
    <property type="entry name" value="vanZ_1"/>
    <property type="match status" value="1"/>
</dbReference>
<feature type="transmembrane region" description="Helical" evidence="1">
    <location>
        <begin position="47"/>
        <end position="64"/>
    </location>
</feature>
<dbReference type="PANTHER" id="PTHR28008:SF1">
    <property type="entry name" value="DOMAIN PROTEIN, PUTATIVE (AFU_ORTHOLOGUE AFUA_3G10980)-RELATED"/>
    <property type="match status" value="1"/>
</dbReference>
<accession>A0A1T4NXN8</accession>
<evidence type="ECO:0000313" key="4">
    <source>
        <dbReference type="EMBL" id="SJZ84130.1"/>
    </source>
</evidence>
<dbReference type="EMBL" id="FUWU01000029">
    <property type="protein sequence ID" value="SJZ84130.1"/>
    <property type="molecule type" value="Genomic_DNA"/>
</dbReference>
<name>A0A1M6YBR0_9BACT</name>
<reference evidence="3" key="2">
    <citation type="submission" date="2016-11" db="EMBL/GenBank/DDBJ databases">
        <authorList>
            <person name="Jaros S."/>
            <person name="Januszkiewicz K."/>
            <person name="Wedrychowicz H."/>
        </authorList>
    </citation>
    <scope>NUCLEOTIDE SEQUENCE [LARGE SCALE GENOMIC DNA]</scope>
    <source>
        <strain evidence="3">UWOS</strain>
    </source>
</reference>
<keyword evidence="1" id="KW-0472">Membrane</keyword>
<evidence type="ECO:0000256" key="1">
    <source>
        <dbReference type="SAM" id="Phobius"/>
    </source>
</evidence>
<dbReference type="Proteomes" id="UP000184275">
    <property type="component" value="Unassembled WGS sequence"/>
</dbReference>
<dbReference type="RefSeq" id="WP_073306031.1">
    <property type="nucleotide sequence ID" value="NZ_FRAW01000040.1"/>
</dbReference>
<reference evidence="5" key="1">
    <citation type="submission" date="2016-11" db="EMBL/GenBank/DDBJ databases">
        <authorList>
            <person name="Varghese N."/>
            <person name="Submissions S."/>
        </authorList>
    </citation>
    <scope>NUCLEOTIDE SEQUENCE [LARGE SCALE GENOMIC DNA]</scope>
    <source>
        <strain evidence="5">UWOS</strain>
    </source>
</reference>
<feature type="transmembrane region" description="Helical" evidence="1">
    <location>
        <begin position="102"/>
        <end position="125"/>
    </location>
</feature>
<reference evidence="4 6" key="3">
    <citation type="submission" date="2017-02" db="EMBL/GenBank/DDBJ databases">
        <authorList>
            <person name="Peterson S.W."/>
        </authorList>
    </citation>
    <scope>NUCLEOTIDE SEQUENCE [LARGE SCALE GENOMIC DNA]</scope>
    <source>
        <strain evidence="4 6">ATCC 43854</strain>
    </source>
</reference>
<feature type="domain" description="VanZ-like" evidence="2">
    <location>
        <begin position="35"/>
        <end position="124"/>
    </location>
</feature>
<evidence type="ECO:0000259" key="2">
    <source>
        <dbReference type="Pfam" id="PF04892"/>
    </source>
</evidence>
<protein>
    <submittedName>
        <fullName evidence="3">VanZ like family protein</fullName>
    </submittedName>
</protein>
<keyword evidence="1" id="KW-1133">Transmembrane helix</keyword>
<proteinExistence type="predicted"/>
<evidence type="ECO:0000313" key="5">
    <source>
        <dbReference type="Proteomes" id="UP000184275"/>
    </source>
</evidence>
<accession>A0A1M6YBR0</accession>